<proteinExistence type="inferred from homology"/>
<organism evidence="11 12">
    <name type="scientific">Thioflavicoccus mobilis 8321</name>
    <dbReference type="NCBI Taxonomy" id="765912"/>
    <lineage>
        <taxon>Bacteria</taxon>
        <taxon>Pseudomonadati</taxon>
        <taxon>Pseudomonadota</taxon>
        <taxon>Gammaproteobacteria</taxon>
        <taxon>Chromatiales</taxon>
        <taxon>Chromatiaceae</taxon>
        <taxon>Thioflavicoccus</taxon>
    </lineage>
</organism>
<evidence type="ECO:0000256" key="4">
    <source>
        <dbReference type="ARBA" id="ARBA00022982"/>
    </source>
</evidence>
<evidence type="ECO:0000256" key="8">
    <source>
        <dbReference type="ARBA" id="ARBA00039386"/>
    </source>
</evidence>
<keyword evidence="1" id="KW-0813">Transport</keyword>
<evidence type="ECO:0000256" key="5">
    <source>
        <dbReference type="ARBA" id="ARBA00023004"/>
    </source>
</evidence>
<dbReference type="eggNOG" id="COG2906">
    <property type="taxonomic scope" value="Bacteria"/>
</dbReference>
<dbReference type="GO" id="GO:0051537">
    <property type="term" value="F:2 iron, 2 sulfur cluster binding"/>
    <property type="evidence" value="ECO:0007669"/>
    <property type="project" value="UniProtKB-KW"/>
</dbReference>
<name>L0GZJ5_9GAMM</name>
<gene>
    <name evidence="11" type="ORF">Thimo_2051</name>
</gene>
<dbReference type="HOGENOM" id="CLU_159205_3_3_6"/>
<accession>L0GZJ5</accession>
<comment type="cofactor">
    <cofactor evidence="7">
        <name>[2Fe-2S] cluster</name>
        <dbReference type="ChEBI" id="CHEBI:190135"/>
    </cofactor>
</comment>
<evidence type="ECO:0000313" key="11">
    <source>
        <dbReference type="EMBL" id="AGA90805.1"/>
    </source>
</evidence>
<evidence type="ECO:0000259" key="10">
    <source>
        <dbReference type="Pfam" id="PF04324"/>
    </source>
</evidence>
<dbReference type="InterPro" id="IPR007419">
    <property type="entry name" value="BFD-like_2Fe2S-bd_dom"/>
</dbReference>
<dbReference type="Gene3D" id="1.10.10.1100">
    <property type="entry name" value="BFD-like [2Fe-2S]-binding domain"/>
    <property type="match status" value="1"/>
</dbReference>
<evidence type="ECO:0000256" key="3">
    <source>
        <dbReference type="ARBA" id="ARBA00022723"/>
    </source>
</evidence>
<evidence type="ECO:0000256" key="1">
    <source>
        <dbReference type="ARBA" id="ARBA00022448"/>
    </source>
</evidence>
<dbReference type="PANTHER" id="PTHR37424">
    <property type="entry name" value="BACTERIOFERRITIN-ASSOCIATED FERREDOXIN"/>
    <property type="match status" value="1"/>
</dbReference>
<protein>
    <recommendedName>
        <fullName evidence="8">Bacterioferritin-associated ferredoxin</fullName>
    </recommendedName>
</protein>
<dbReference type="AlphaFoldDB" id="L0GZJ5"/>
<sequence>MYVCVCHSITDRDIHEAIRRGARTLDELQDGLGIATTCGTCRNFACEMLEDGLARSANTAGQTPSVPCR</sequence>
<keyword evidence="6" id="KW-0411">Iron-sulfur</keyword>
<dbReference type="Proteomes" id="UP000010816">
    <property type="component" value="Chromosome"/>
</dbReference>
<comment type="similarity">
    <text evidence="9">Belongs to the Bfd family.</text>
</comment>
<dbReference type="RefSeq" id="WP_015280945.1">
    <property type="nucleotide sequence ID" value="NC_019940.1"/>
</dbReference>
<keyword evidence="12" id="KW-1185">Reference proteome</keyword>
<keyword evidence="5" id="KW-0408">Iron</keyword>
<dbReference type="Pfam" id="PF04324">
    <property type="entry name" value="Fer2_BFD"/>
    <property type="match status" value="1"/>
</dbReference>
<dbReference type="OrthoDB" id="9815350at2"/>
<reference evidence="11 12" key="1">
    <citation type="submission" date="2011-09" db="EMBL/GenBank/DDBJ databases">
        <title>Complete sequence of chromosome of Thioflavicoccus mobilis 8321.</title>
        <authorList>
            <consortium name="US DOE Joint Genome Institute"/>
            <person name="Lucas S."/>
            <person name="Han J."/>
            <person name="Lapidus A."/>
            <person name="Cheng J.-F."/>
            <person name="Goodwin L."/>
            <person name="Pitluck S."/>
            <person name="Peters L."/>
            <person name="Ovchinnikova G."/>
            <person name="Lu M."/>
            <person name="Detter J.C."/>
            <person name="Han C."/>
            <person name="Tapia R."/>
            <person name="Land M."/>
            <person name="Hauser L."/>
            <person name="Kyrpides N."/>
            <person name="Ivanova N."/>
            <person name="Pagani I."/>
            <person name="Vogl K."/>
            <person name="Liu Z."/>
            <person name="Imhoff J."/>
            <person name="Thiel V."/>
            <person name="Frigaard N.-U."/>
            <person name="Bryant D."/>
            <person name="Woyke T."/>
        </authorList>
    </citation>
    <scope>NUCLEOTIDE SEQUENCE [LARGE SCALE GENOMIC DNA]</scope>
    <source>
        <strain evidence="11 12">8321</strain>
    </source>
</reference>
<evidence type="ECO:0000256" key="2">
    <source>
        <dbReference type="ARBA" id="ARBA00022714"/>
    </source>
</evidence>
<dbReference type="InterPro" id="IPR041854">
    <property type="entry name" value="BFD-like_2Fe2S-bd_dom_sf"/>
</dbReference>
<evidence type="ECO:0000256" key="6">
    <source>
        <dbReference type="ARBA" id="ARBA00023014"/>
    </source>
</evidence>
<dbReference type="KEGG" id="tmb:Thimo_2051"/>
<dbReference type="GO" id="GO:0046872">
    <property type="term" value="F:metal ion binding"/>
    <property type="evidence" value="ECO:0007669"/>
    <property type="project" value="UniProtKB-KW"/>
</dbReference>
<feature type="domain" description="BFD-like [2Fe-2S]-binding" evidence="10">
    <location>
        <begin position="2"/>
        <end position="50"/>
    </location>
</feature>
<keyword evidence="2" id="KW-0001">2Fe-2S</keyword>
<dbReference type="PANTHER" id="PTHR37424:SF1">
    <property type="entry name" value="BACTERIOFERRITIN-ASSOCIATED FERREDOXIN"/>
    <property type="match status" value="1"/>
</dbReference>
<keyword evidence="3" id="KW-0479">Metal-binding</keyword>
<keyword evidence="4" id="KW-0249">Electron transport</keyword>
<dbReference type="EMBL" id="CP003051">
    <property type="protein sequence ID" value="AGA90805.1"/>
    <property type="molecule type" value="Genomic_DNA"/>
</dbReference>
<evidence type="ECO:0000313" key="12">
    <source>
        <dbReference type="Proteomes" id="UP000010816"/>
    </source>
</evidence>
<evidence type="ECO:0000256" key="9">
    <source>
        <dbReference type="ARBA" id="ARBA00046332"/>
    </source>
</evidence>
<dbReference type="STRING" id="765912.Thimo_2051"/>
<dbReference type="InterPro" id="IPR052371">
    <property type="entry name" value="BFD-associated_ferredoxin"/>
</dbReference>
<evidence type="ECO:0000256" key="7">
    <source>
        <dbReference type="ARBA" id="ARBA00034078"/>
    </source>
</evidence>